<proteinExistence type="predicted"/>
<feature type="signal peptide" evidence="1">
    <location>
        <begin position="1"/>
        <end position="30"/>
    </location>
</feature>
<comment type="caution">
    <text evidence="2">The sequence shown here is derived from an EMBL/GenBank/DDBJ whole genome shotgun (WGS) entry which is preliminary data.</text>
</comment>
<reference evidence="2 3" key="1">
    <citation type="submission" date="2018-07" db="EMBL/GenBank/DDBJ databases">
        <title>Erythrobacter nanhaiensis sp. nov., a novel member of the genus Erythrobacter isolated from the South China Sea.</title>
        <authorList>
            <person name="Chen X."/>
            <person name="Liu J."/>
        </authorList>
    </citation>
    <scope>NUCLEOTIDE SEQUENCE [LARGE SCALE GENOMIC DNA]</scope>
    <source>
        <strain evidence="2 3">S-5</strain>
    </source>
</reference>
<dbReference type="Pfam" id="PF09912">
    <property type="entry name" value="DUF2141"/>
    <property type="match status" value="1"/>
</dbReference>
<dbReference type="AlphaFoldDB" id="A0A395LKF9"/>
<dbReference type="RefSeq" id="WP_115491059.1">
    <property type="nucleotide sequence ID" value="NZ_JACHWW010000001.1"/>
</dbReference>
<keyword evidence="1" id="KW-0732">Signal</keyword>
<evidence type="ECO:0000313" key="3">
    <source>
        <dbReference type="Proteomes" id="UP000254101"/>
    </source>
</evidence>
<dbReference type="Proteomes" id="UP000254101">
    <property type="component" value="Unassembled WGS sequence"/>
</dbReference>
<dbReference type="InterPro" id="IPR018673">
    <property type="entry name" value="DUF2141"/>
</dbReference>
<accession>A0A395LKF9</accession>
<sequence length="172" mass="18274">MTAKFITLGARAALFPLALSLTLAPGVAQAQRYAQVIGNDMSLCSNGGGPAVRLTIEGLRSNSGNLFVRTYYARSSDWLKSKRYLTRLDTSPRAGSMTVCVPLPSTGNFAIAVQHDVNGNREVDFSIDGAGMSNNPKIGNFIGIPLPPSVGKASFTAGSGVADMRITMRYRD</sequence>
<protein>
    <submittedName>
        <fullName evidence="2">DUF2141 domain-containing protein</fullName>
    </submittedName>
</protein>
<evidence type="ECO:0000256" key="1">
    <source>
        <dbReference type="SAM" id="SignalP"/>
    </source>
</evidence>
<dbReference type="OrthoDB" id="7189112at2"/>
<name>A0A395LKF9_9SPHN</name>
<evidence type="ECO:0000313" key="2">
    <source>
        <dbReference type="EMBL" id="RDS76837.1"/>
    </source>
</evidence>
<feature type="chain" id="PRO_5017356076" evidence="1">
    <location>
        <begin position="31"/>
        <end position="172"/>
    </location>
</feature>
<dbReference type="EMBL" id="QRBB01000001">
    <property type="protein sequence ID" value="RDS76837.1"/>
    <property type="molecule type" value="Genomic_DNA"/>
</dbReference>
<gene>
    <name evidence="2" type="ORF">DL238_03915</name>
</gene>
<organism evidence="2 3">
    <name type="scientific">Alteriqipengyuania lutimaris</name>
    <dbReference type="NCBI Taxonomy" id="1538146"/>
    <lineage>
        <taxon>Bacteria</taxon>
        <taxon>Pseudomonadati</taxon>
        <taxon>Pseudomonadota</taxon>
        <taxon>Alphaproteobacteria</taxon>
        <taxon>Sphingomonadales</taxon>
        <taxon>Erythrobacteraceae</taxon>
        <taxon>Alteriqipengyuania</taxon>
    </lineage>
</organism>
<keyword evidence="3" id="KW-1185">Reference proteome</keyword>